<protein>
    <submittedName>
        <fullName evidence="1">Uncharacterized protein</fullName>
    </submittedName>
</protein>
<proteinExistence type="predicted"/>
<evidence type="ECO:0000313" key="1">
    <source>
        <dbReference type="EMBL" id="MBC9982742.1"/>
    </source>
</evidence>
<evidence type="ECO:0000313" key="2">
    <source>
        <dbReference type="Proteomes" id="UP000639516"/>
    </source>
</evidence>
<dbReference type="EMBL" id="JAATTO010000054">
    <property type="protein sequence ID" value="MBC9982742.1"/>
    <property type="molecule type" value="Genomic_DNA"/>
</dbReference>
<name>A0ABR7UGZ2_9BRAD</name>
<organism evidence="1 2">
    <name type="scientific">Bradyrhizobium campsiandrae</name>
    <dbReference type="NCBI Taxonomy" id="1729892"/>
    <lineage>
        <taxon>Bacteria</taxon>
        <taxon>Pseudomonadati</taxon>
        <taxon>Pseudomonadota</taxon>
        <taxon>Alphaproteobacteria</taxon>
        <taxon>Hyphomicrobiales</taxon>
        <taxon>Nitrobacteraceae</taxon>
        <taxon>Bradyrhizobium</taxon>
    </lineage>
</organism>
<keyword evidence="2" id="KW-1185">Reference proteome</keyword>
<dbReference type="Proteomes" id="UP000639516">
    <property type="component" value="Unassembled WGS sequence"/>
</dbReference>
<gene>
    <name evidence="1" type="ORF">HA482_31500</name>
</gene>
<dbReference type="RefSeq" id="WP_188104327.1">
    <property type="nucleotide sequence ID" value="NZ_JAANIH010000038.1"/>
</dbReference>
<reference evidence="1 2" key="1">
    <citation type="journal article" date="2020" name="Arch. Microbiol.">
        <title>Bradyrhizobium campsiandrae sp. nov., a nitrogen-fixing bacterial strain isolated from a native leguminous tree from the Amazon adapted to flooded conditions.</title>
        <authorList>
            <person name="Cabral Michel D."/>
            <person name="Martins da Costa E."/>
            <person name="Azarias Guimaraes A."/>
            <person name="Soares de Carvalho T."/>
            <person name="Santos de Castro Caputo P."/>
            <person name="Willems A."/>
            <person name="de Souza Moreira F.M."/>
        </authorList>
    </citation>
    <scope>NUCLEOTIDE SEQUENCE [LARGE SCALE GENOMIC DNA]</scope>
    <source>
        <strain evidence="2">INPA 384B</strain>
    </source>
</reference>
<sequence>MANRGEGCNLQGLFASLLVIPVIASGAKQSRLSLLRTWIASSQALLAMTVEAVARAAASIVSAIMELAPTSFAIDKLISHYLIYRHNNPPRQSGP</sequence>
<accession>A0ABR7UGZ2</accession>
<comment type="caution">
    <text evidence="1">The sequence shown here is derived from an EMBL/GenBank/DDBJ whole genome shotgun (WGS) entry which is preliminary data.</text>
</comment>